<dbReference type="Pfam" id="PF07690">
    <property type="entry name" value="MFS_1"/>
    <property type="match status" value="1"/>
</dbReference>
<evidence type="ECO:0000313" key="9">
    <source>
        <dbReference type="EMBL" id="GAA1675419.1"/>
    </source>
</evidence>
<dbReference type="CDD" id="cd17321">
    <property type="entry name" value="MFS_MMR_MDR_like"/>
    <property type="match status" value="1"/>
</dbReference>
<evidence type="ECO:0000256" key="5">
    <source>
        <dbReference type="ARBA" id="ARBA00022989"/>
    </source>
</evidence>
<accession>A0ABN2GR51</accession>
<feature type="transmembrane region" description="Helical" evidence="7">
    <location>
        <begin position="280"/>
        <end position="303"/>
    </location>
</feature>
<feature type="transmembrane region" description="Helical" evidence="7">
    <location>
        <begin position="176"/>
        <end position="198"/>
    </location>
</feature>
<evidence type="ECO:0000256" key="4">
    <source>
        <dbReference type="ARBA" id="ARBA00022692"/>
    </source>
</evidence>
<feature type="transmembrane region" description="Helical" evidence="7">
    <location>
        <begin position="315"/>
        <end position="334"/>
    </location>
</feature>
<gene>
    <name evidence="9" type="ORF">GCM10009745_18150</name>
</gene>
<evidence type="ECO:0000256" key="3">
    <source>
        <dbReference type="ARBA" id="ARBA00022475"/>
    </source>
</evidence>
<feature type="transmembrane region" description="Helical" evidence="7">
    <location>
        <begin position="210"/>
        <end position="230"/>
    </location>
</feature>
<feature type="transmembrane region" description="Helical" evidence="7">
    <location>
        <begin position="59"/>
        <end position="77"/>
    </location>
</feature>
<feature type="transmembrane region" description="Helical" evidence="7">
    <location>
        <begin position="346"/>
        <end position="364"/>
    </location>
</feature>
<reference evidence="9 10" key="1">
    <citation type="journal article" date="2019" name="Int. J. Syst. Evol. Microbiol.">
        <title>The Global Catalogue of Microorganisms (GCM) 10K type strain sequencing project: providing services to taxonomists for standard genome sequencing and annotation.</title>
        <authorList>
            <consortium name="The Broad Institute Genomics Platform"/>
            <consortium name="The Broad Institute Genome Sequencing Center for Infectious Disease"/>
            <person name="Wu L."/>
            <person name="Ma J."/>
        </authorList>
    </citation>
    <scope>NUCLEOTIDE SEQUENCE [LARGE SCALE GENOMIC DNA]</scope>
    <source>
        <strain evidence="9 10">JCM 14307</strain>
    </source>
</reference>
<dbReference type="InterPro" id="IPR020846">
    <property type="entry name" value="MFS_dom"/>
</dbReference>
<dbReference type="SUPFAM" id="SSF103473">
    <property type="entry name" value="MFS general substrate transporter"/>
    <property type="match status" value="1"/>
</dbReference>
<evidence type="ECO:0000313" key="10">
    <source>
        <dbReference type="Proteomes" id="UP001500280"/>
    </source>
</evidence>
<dbReference type="PROSITE" id="PS50850">
    <property type="entry name" value="MFS"/>
    <property type="match status" value="1"/>
</dbReference>
<organism evidence="9 10">
    <name type="scientific">Kribbella yunnanensis</name>
    <dbReference type="NCBI Taxonomy" id="190194"/>
    <lineage>
        <taxon>Bacteria</taxon>
        <taxon>Bacillati</taxon>
        <taxon>Actinomycetota</taxon>
        <taxon>Actinomycetes</taxon>
        <taxon>Propionibacteriales</taxon>
        <taxon>Kribbellaceae</taxon>
        <taxon>Kribbella</taxon>
    </lineage>
</organism>
<feature type="transmembrane region" description="Helical" evidence="7">
    <location>
        <begin position="448"/>
        <end position="470"/>
    </location>
</feature>
<keyword evidence="5 7" id="KW-1133">Transmembrane helix</keyword>
<comment type="caution">
    <text evidence="9">The sequence shown here is derived from an EMBL/GenBank/DDBJ whole genome shotgun (WGS) entry which is preliminary data.</text>
</comment>
<dbReference type="PANTHER" id="PTHR42718">
    <property type="entry name" value="MAJOR FACILITATOR SUPERFAMILY MULTIDRUG TRANSPORTER MFSC"/>
    <property type="match status" value="1"/>
</dbReference>
<feature type="transmembrane region" description="Helical" evidence="7">
    <location>
        <begin position="236"/>
        <end position="259"/>
    </location>
</feature>
<evidence type="ECO:0000256" key="7">
    <source>
        <dbReference type="SAM" id="Phobius"/>
    </source>
</evidence>
<dbReference type="Gene3D" id="1.20.1250.20">
    <property type="entry name" value="MFS general substrate transporter like domains"/>
    <property type="match status" value="1"/>
</dbReference>
<dbReference type="EMBL" id="BAAANF010000005">
    <property type="protein sequence ID" value="GAA1675419.1"/>
    <property type="molecule type" value="Genomic_DNA"/>
</dbReference>
<sequence length="476" mass="49255">MYATTDTLATTPATQGGRSRWLALYTLCAGMLMIVLDVTVVNVALPAIQDDLGFTSSSLAWVVNSYLIAFGGLLLLAGRLGDLLGRRNIFIAGLVVFTAASVLCGLASSQEVLVIARFIQGIGGALTSAVILGMIVTLFPEPREQAKAIGMYAFVASAGGSIGLLAGGVLTQAISWHWIFFVNLPIGILTVALAVKLIEKDKGLGMGRGTDVPGAVLITAALMLGVFTIVKPAAELGWTAGRTVALALLTITLLICFVVREATAANPLVPLRIFRSRNLSGANLVQALSASGMFGIFFLGSLYLQRVLGYDALEIGLAFLPTTVVMGLLSVRYSEKLVTRFGPRRPLIAGLLLVTAGLVLFTQAPVGGSYVVHVLPVLTLLGLGGGIAFPALMGLSMADVQPEDAGLASGLIGTMGEVGAALGLAVLATLAATNTTGSTPLQALTNGYHFSFAVAAGIVAVSVLIAYFFMRPAKTN</sequence>
<evidence type="ECO:0000256" key="2">
    <source>
        <dbReference type="ARBA" id="ARBA00022448"/>
    </source>
</evidence>
<dbReference type="InterPro" id="IPR036259">
    <property type="entry name" value="MFS_trans_sf"/>
</dbReference>
<dbReference type="Gene3D" id="1.20.1720.10">
    <property type="entry name" value="Multidrug resistance protein D"/>
    <property type="match status" value="1"/>
</dbReference>
<keyword evidence="3" id="KW-1003">Cell membrane</keyword>
<keyword evidence="10" id="KW-1185">Reference proteome</keyword>
<feature type="domain" description="Major facilitator superfamily (MFS) profile" evidence="8">
    <location>
        <begin position="23"/>
        <end position="474"/>
    </location>
</feature>
<feature type="transmembrane region" description="Helical" evidence="7">
    <location>
        <begin position="114"/>
        <end position="139"/>
    </location>
</feature>
<dbReference type="RefSeq" id="WP_344148032.1">
    <property type="nucleotide sequence ID" value="NZ_BAAANF010000005.1"/>
</dbReference>
<feature type="transmembrane region" description="Helical" evidence="7">
    <location>
        <begin position="21"/>
        <end position="47"/>
    </location>
</feature>
<proteinExistence type="predicted"/>
<evidence type="ECO:0000256" key="6">
    <source>
        <dbReference type="ARBA" id="ARBA00023136"/>
    </source>
</evidence>
<feature type="transmembrane region" description="Helical" evidence="7">
    <location>
        <begin position="405"/>
        <end position="428"/>
    </location>
</feature>
<dbReference type="PANTHER" id="PTHR42718:SF46">
    <property type="entry name" value="BLR6921 PROTEIN"/>
    <property type="match status" value="1"/>
</dbReference>
<keyword evidence="4 7" id="KW-0812">Transmembrane</keyword>
<dbReference type="Proteomes" id="UP001500280">
    <property type="component" value="Unassembled WGS sequence"/>
</dbReference>
<dbReference type="InterPro" id="IPR004638">
    <property type="entry name" value="EmrB-like"/>
</dbReference>
<feature type="transmembrane region" description="Helical" evidence="7">
    <location>
        <begin position="370"/>
        <end position="393"/>
    </location>
</feature>
<keyword evidence="2" id="KW-0813">Transport</keyword>
<dbReference type="InterPro" id="IPR011701">
    <property type="entry name" value="MFS"/>
</dbReference>
<keyword evidence="6 7" id="KW-0472">Membrane</keyword>
<protein>
    <submittedName>
        <fullName evidence="9">MFS transporter</fullName>
    </submittedName>
</protein>
<feature type="transmembrane region" description="Helical" evidence="7">
    <location>
        <begin position="89"/>
        <end position="108"/>
    </location>
</feature>
<comment type="subcellular location">
    <subcellularLocation>
        <location evidence="1">Cell membrane</location>
        <topology evidence="1">Multi-pass membrane protein</topology>
    </subcellularLocation>
</comment>
<feature type="transmembrane region" description="Helical" evidence="7">
    <location>
        <begin position="151"/>
        <end position="170"/>
    </location>
</feature>
<evidence type="ECO:0000256" key="1">
    <source>
        <dbReference type="ARBA" id="ARBA00004651"/>
    </source>
</evidence>
<dbReference type="NCBIfam" id="TIGR00711">
    <property type="entry name" value="efflux_EmrB"/>
    <property type="match status" value="1"/>
</dbReference>
<name>A0ABN2GR51_9ACTN</name>
<evidence type="ECO:0000259" key="8">
    <source>
        <dbReference type="PROSITE" id="PS50850"/>
    </source>
</evidence>